<keyword evidence="4" id="KW-0998">Cell outer membrane</keyword>
<feature type="domain" description="Outer membrane protein beta-barrel" evidence="7">
    <location>
        <begin position="33"/>
        <end position="235"/>
    </location>
</feature>
<comment type="similarity">
    <text evidence="5">Belongs to the Omp25/RopB family.</text>
</comment>
<evidence type="ECO:0000313" key="9">
    <source>
        <dbReference type="Proteomes" id="UP000190135"/>
    </source>
</evidence>
<evidence type="ECO:0000259" key="7">
    <source>
        <dbReference type="Pfam" id="PF13505"/>
    </source>
</evidence>
<protein>
    <submittedName>
        <fullName evidence="8">Outer membrane immunogenic protein</fullName>
    </submittedName>
</protein>
<sequence length="236" mass="24760">MKRIALLLASTVIVTPALAADLVYDEPPAPAPVVVAPTYSWTGFYVGGQAGAAFGGDVYDSGDDDAGFIGGVHVGYDYQVDNFVFGALLDLSYMDADTSRTYDVTNNAGTTIGSVTAGQEINFLGTARLKAGVAWDRALIYGTGGLAYANVDDSAASALEDAGYDVHSDSDDFGYTVGGGVEFLATPNLSLGVEYLYTNLGDHDFDVDGGAGDVDFKSSSDLDFHTVWAKVSYRFN</sequence>
<evidence type="ECO:0000256" key="4">
    <source>
        <dbReference type="ARBA" id="ARBA00023237"/>
    </source>
</evidence>
<feature type="signal peptide" evidence="6">
    <location>
        <begin position="1"/>
        <end position="19"/>
    </location>
</feature>
<comment type="subcellular location">
    <subcellularLocation>
        <location evidence="1">Cell outer membrane</location>
    </subcellularLocation>
</comment>
<keyword evidence="2 6" id="KW-0732">Signal</keyword>
<dbReference type="EMBL" id="FUXL01000007">
    <property type="protein sequence ID" value="SKA16356.1"/>
    <property type="molecule type" value="Genomic_DNA"/>
</dbReference>
<keyword evidence="9" id="KW-1185">Reference proteome</keyword>
<evidence type="ECO:0000313" key="8">
    <source>
        <dbReference type="EMBL" id="SKA16356.1"/>
    </source>
</evidence>
<dbReference type="STRING" id="1365950.SAMN05428963_10715"/>
<dbReference type="Gene3D" id="2.40.160.20">
    <property type="match status" value="1"/>
</dbReference>
<feature type="chain" id="PRO_5012142842" evidence="6">
    <location>
        <begin position="20"/>
        <end position="236"/>
    </location>
</feature>
<accession>A0A1T4RKP8</accession>
<evidence type="ECO:0000256" key="5">
    <source>
        <dbReference type="ARBA" id="ARBA00038306"/>
    </source>
</evidence>
<dbReference type="AlphaFoldDB" id="A0A1T4RKP8"/>
<keyword evidence="3" id="KW-0472">Membrane</keyword>
<dbReference type="Proteomes" id="UP000190135">
    <property type="component" value="Unassembled WGS sequence"/>
</dbReference>
<dbReference type="InterPro" id="IPR027385">
    <property type="entry name" value="Beta-barrel_OMP"/>
</dbReference>
<dbReference type="InterPro" id="IPR011250">
    <property type="entry name" value="OMP/PagP_B-barrel"/>
</dbReference>
<dbReference type="SUPFAM" id="SSF56925">
    <property type="entry name" value="OMPA-like"/>
    <property type="match status" value="1"/>
</dbReference>
<evidence type="ECO:0000256" key="1">
    <source>
        <dbReference type="ARBA" id="ARBA00004442"/>
    </source>
</evidence>
<proteinExistence type="inferred from homology"/>
<dbReference type="PANTHER" id="PTHR34001">
    <property type="entry name" value="BLL7405 PROTEIN"/>
    <property type="match status" value="1"/>
</dbReference>
<reference evidence="8 9" key="1">
    <citation type="submission" date="2017-02" db="EMBL/GenBank/DDBJ databases">
        <authorList>
            <person name="Peterson S.W."/>
        </authorList>
    </citation>
    <scope>NUCLEOTIDE SEQUENCE [LARGE SCALE GENOMIC DNA]</scope>
    <source>
        <strain evidence="8 9">USBA 369</strain>
    </source>
</reference>
<evidence type="ECO:0000256" key="6">
    <source>
        <dbReference type="SAM" id="SignalP"/>
    </source>
</evidence>
<dbReference type="PANTHER" id="PTHR34001:SF3">
    <property type="entry name" value="BLL7405 PROTEIN"/>
    <property type="match status" value="1"/>
</dbReference>
<dbReference type="OrthoDB" id="7916126at2"/>
<evidence type="ECO:0000256" key="3">
    <source>
        <dbReference type="ARBA" id="ARBA00023136"/>
    </source>
</evidence>
<name>A0A1T4RKP8_9HYPH</name>
<organism evidence="8 9">
    <name type="scientific">Consotaella salsifontis</name>
    <dbReference type="NCBI Taxonomy" id="1365950"/>
    <lineage>
        <taxon>Bacteria</taxon>
        <taxon>Pseudomonadati</taxon>
        <taxon>Pseudomonadota</taxon>
        <taxon>Alphaproteobacteria</taxon>
        <taxon>Hyphomicrobiales</taxon>
        <taxon>Aurantimonadaceae</taxon>
        <taxon>Consotaella</taxon>
    </lineage>
</organism>
<dbReference type="RefSeq" id="WP_078708528.1">
    <property type="nucleotide sequence ID" value="NZ_FUXL01000007.1"/>
</dbReference>
<dbReference type="GO" id="GO:0009279">
    <property type="term" value="C:cell outer membrane"/>
    <property type="evidence" value="ECO:0007669"/>
    <property type="project" value="UniProtKB-SubCell"/>
</dbReference>
<dbReference type="InterPro" id="IPR051692">
    <property type="entry name" value="OMP-like"/>
</dbReference>
<dbReference type="Pfam" id="PF13505">
    <property type="entry name" value="OMP_b-brl"/>
    <property type="match status" value="1"/>
</dbReference>
<gene>
    <name evidence="8" type="ORF">SAMN05428963_10715</name>
</gene>
<evidence type="ECO:0000256" key="2">
    <source>
        <dbReference type="ARBA" id="ARBA00022729"/>
    </source>
</evidence>